<proteinExistence type="predicted"/>
<accession>I3ZJW4</accession>
<sequence>MNGAPGFRTNPHLSFAKVGHPSLLGVQLCWWSETHVSEARRGAPGLPVEGNGLASHECPIHGDETVMKWGIVFC</sequence>
<name>I3ZJW4_TERRK</name>
<keyword evidence="2" id="KW-1185">Reference proteome</keyword>
<organism evidence="1 2">
    <name type="scientific">Terriglobus roseus (strain DSM 18391 / NRRL B-41598 / KBS 63)</name>
    <dbReference type="NCBI Taxonomy" id="926566"/>
    <lineage>
        <taxon>Bacteria</taxon>
        <taxon>Pseudomonadati</taxon>
        <taxon>Acidobacteriota</taxon>
        <taxon>Terriglobia</taxon>
        <taxon>Terriglobales</taxon>
        <taxon>Acidobacteriaceae</taxon>
        <taxon>Terriglobus</taxon>
    </lineage>
</organism>
<dbReference type="KEGG" id="trs:Terro_3315"/>
<reference evidence="1 2" key="1">
    <citation type="submission" date="2012-06" db="EMBL/GenBank/DDBJ databases">
        <title>Complete genome of Terriglobus roseus DSM 18391.</title>
        <authorList>
            <consortium name="US DOE Joint Genome Institute (JGI-PGF)"/>
            <person name="Lucas S."/>
            <person name="Copeland A."/>
            <person name="Lapidus A."/>
            <person name="Glavina del Rio T."/>
            <person name="Dalin E."/>
            <person name="Tice H."/>
            <person name="Bruce D."/>
            <person name="Goodwin L."/>
            <person name="Pitluck S."/>
            <person name="Peters L."/>
            <person name="Mikhailova N."/>
            <person name="Munk A.C.C."/>
            <person name="Kyrpides N."/>
            <person name="Mavromatis K."/>
            <person name="Ivanova N."/>
            <person name="Brettin T."/>
            <person name="Detter J.C."/>
            <person name="Han C."/>
            <person name="Larimer F."/>
            <person name="Land M."/>
            <person name="Hauser L."/>
            <person name="Markowitz V."/>
            <person name="Cheng J.-F."/>
            <person name="Hugenholtz P."/>
            <person name="Woyke T."/>
            <person name="Wu D."/>
            <person name="Brambilla E."/>
            <person name="Klenk H.-P."/>
            <person name="Eisen J.A."/>
        </authorList>
    </citation>
    <scope>NUCLEOTIDE SEQUENCE [LARGE SCALE GENOMIC DNA]</scope>
    <source>
        <strain evidence="2">DSM 18391 / NRRL B-41598 / KBS 63</strain>
    </source>
</reference>
<dbReference type="Proteomes" id="UP000006056">
    <property type="component" value="Chromosome"/>
</dbReference>
<evidence type="ECO:0000313" key="1">
    <source>
        <dbReference type="EMBL" id="AFL89532.1"/>
    </source>
</evidence>
<gene>
    <name evidence="1" type="ordered locus">Terro_3315</name>
</gene>
<dbReference type="AlphaFoldDB" id="I3ZJW4"/>
<protein>
    <submittedName>
        <fullName evidence="1">Uncharacterized protein</fullName>
    </submittedName>
</protein>
<evidence type="ECO:0000313" key="2">
    <source>
        <dbReference type="Proteomes" id="UP000006056"/>
    </source>
</evidence>
<dbReference type="EMBL" id="CP003379">
    <property type="protein sequence ID" value="AFL89532.1"/>
    <property type="molecule type" value="Genomic_DNA"/>
</dbReference>
<dbReference type="HOGENOM" id="CLU_2686561_0_0_0"/>